<accession>A0A1X7IX87</accession>
<reference evidence="2 3" key="1">
    <citation type="submission" date="2017-04" db="EMBL/GenBank/DDBJ databases">
        <authorList>
            <person name="Afonso C.L."/>
            <person name="Miller P.J."/>
            <person name="Scott M.A."/>
            <person name="Spackman E."/>
            <person name="Goraichik I."/>
            <person name="Dimitrov K.M."/>
            <person name="Suarez D.L."/>
            <person name="Swayne D.E."/>
        </authorList>
    </citation>
    <scope>NUCLEOTIDE SEQUENCE [LARGE SCALE GENOMIC DNA]</scope>
    <source>
        <strain evidence="2 3">DSM 22418</strain>
    </source>
</reference>
<dbReference type="OrthoDB" id="1356182at2"/>
<organism evidence="2 3">
    <name type="scientific">Sphingobacterium psychroaquaticum</name>
    <dbReference type="NCBI Taxonomy" id="561061"/>
    <lineage>
        <taxon>Bacteria</taxon>
        <taxon>Pseudomonadati</taxon>
        <taxon>Bacteroidota</taxon>
        <taxon>Sphingobacteriia</taxon>
        <taxon>Sphingobacteriales</taxon>
        <taxon>Sphingobacteriaceae</taxon>
        <taxon>Sphingobacterium</taxon>
    </lineage>
</organism>
<dbReference type="Proteomes" id="UP000192980">
    <property type="component" value="Unassembled WGS sequence"/>
</dbReference>
<feature type="transmembrane region" description="Helical" evidence="1">
    <location>
        <begin position="73"/>
        <end position="92"/>
    </location>
</feature>
<sequence>MNKNLVFVLLLIVVAAVGYGLQTLVINAVGTEGLWAQSGYSLMGMYTFGAVASLVVTIGLLAVDFAMPKSISVAFLAGVMLKAVASYIYIQAGLNKFENQFIELNFLAVFFLFLFFDVFVAYKIVNQQQKTVEN</sequence>
<dbReference type="EMBL" id="FXAU01000002">
    <property type="protein sequence ID" value="SMG19522.1"/>
    <property type="molecule type" value="Genomic_DNA"/>
</dbReference>
<dbReference type="AlphaFoldDB" id="A0A1X7IX87"/>
<keyword evidence="1" id="KW-0472">Membrane</keyword>
<feature type="transmembrane region" description="Helical" evidence="1">
    <location>
        <begin position="104"/>
        <end position="125"/>
    </location>
</feature>
<evidence type="ECO:0000256" key="1">
    <source>
        <dbReference type="SAM" id="Phobius"/>
    </source>
</evidence>
<proteinExistence type="predicted"/>
<gene>
    <name evidence="2" type="ORF">SAMN05660862_1144</name>
</gene>
<feature type="transmembrane region" description="Helical" evidence="1">
    <location>
        <begin position="44"/>
        <end position="66"/>
    </location>
</feature>
<keyword evidence="1" id="KW-1133">Transmembrane helix</keyword>
<name>A0A1X7IX87_9SPHI</name>
<dbReference type="STRING" id="561061.SAMN05660862_1144"/>
<dbReference type="RefSeq" id="WP_085472020.1">
    <property type="nucleotide sequence ID" value="NZ_FXAU01000002.1"/>
</dbReference>
<protein>
    <submittedName>
        <fullName evidence="2">Uncharacterized protein</fullName>
    </submittedName>
</protein>
<evidence type="ECO:0000313" key="2">
    <source>
        <dbReference type="EMBL" id="SMG19522.1"/>
    </source>
</evidence>
<keyword evidence="3" id="KW-1185">Reference proteome</keyword>
<keyword evidence="1" id="KW-0812">Transmembrane</keyword>
<evidence type="ECO:0000313" key="3">
    <source>
        <dbReference type="Proteomes" id="UP000192980"/>
    </source>
</evidence>